<name>A0A9P8C7I7_9HELO</name>
<keyword evidence="2" id="KW-1185">Reference proteome</keyword>
<comment type="caution">
    <text evidence="1">The sequence shown here is derived from an EMBL/GenBank/DDBJ whole genome shotgun (WGS) entry which is preliminary data.</text>
</comment>
<proteinExistence type="predicted"/>
<protein>
    <submittedName>
        <fullName evidence="1">Uncharacterized protein</fullName>
    </submittedName>
</protein>
<dbReference type="AlphaFoldDB" id="A0A9P8C7I7"/>
<organism evidence="1 2">
    <name type="scientific">Amylocarpus encephaloides</name>
    <dbReference type="NCBI Taxonomy" id="45428"/>
    <lineage>
        <taxon>Eukaryota</taxon>
        <taxon>Fungi</taxon>
        <taxon>Dikarya</taxon>
        <taxon>Ascomycota</taxon>
        <taxon>Pezizomycotina</taxon>
        <taxon>Leotiomycetes</taxon>
        <taxon>Helotiales</taxon>
        <taxon>Helotiales incertae sedis</taxon>
        <taxon>Amylocarpus</taxon>
    </lineage>
</organism>
<evidence type="ECO:0000313" key="2">
    <source>
        <dbReference type="Proteomes" id="UP000824998"/>
    </source>
</evidence>
<sequence>MTKMPCNSRTSLLFALLQVPPESLVYLQQRKTYLPSNCSANKLLYDPSSYVNRSPFATTSHPTSHIPHGLISNNPSPLTSFLVSPLARFILPPFTPRKHQESRDRNNILDPSMV</sequence>
<accession>A0A9P8C7I7</accession>
<gene>
    <name evidence="1" type="ORF">BJ875DRAFT_232214</name>
</gene>
<evidence type="ECO:0000313" key="1">
    <source>
        <dbReference type="EMBL" id="KAG9236337.1"/>
    </source>
</evidence>
<reference evidence="1" key="1">
    <citation type="journal article" date="2021" name="IMA Fungus">
        <title>Genomic characterization of three marine fungi, including Emericellopsis atlantica sp. nov. with signatures of a generalist lifestyle and marine biomass degradation.</title>
        <authorList>
            <person name="Hagestad O.C."/>
            <person name="Hou L."/>
            <person name="Andersen J.H."/>
            <person name="Hansen E.H."/>
            <person name="Altermark B."/>
            <person name="Li C."/>
            <person name="Kuhnert E."/>
            <person name="Cox R.J."/>
            <person name="Crous P.W."/>
            <person name="Spatafora J.W."/>
            <person name="Lail K."/>
            <person name="Amirebrahimi M."/>
            <person name="Lipzen A."/>
            <person name="Pangilinan J."/>
            <person name="Andreopoulos W."/>
            <person name="Hayes R.D."/>
            <person name="Ng V."/>
            <person name="Grigoriev I.V."/>
            <person name="Jackson S.A."/>
            <person name="Sutton T.D.S."/>
            <person name="Dobson A.D.W."/>
            <person name="Rama T."/>
        </authorList>
    </citation>
    <scope>NUCLEOTIDE SEQUENCE</scope>
    <source>
        <strain evidence="1">TRa018bII</strain>
    </source>
</reference>
<dbReference type="EMBL" id="MU251409">
    <property type="protein sequence ID" value="KAG9236337.1"/>
    <property type="molecule type" value="Genomic_DNA"/>
</dbReference>
<dbReference type="Proteomes" id="UP000824998">
    <property type="component" value="Unassembled WGS sequence"/>
</dbReference>